<dbReference type="Pfam" id="PF08761">
    <property type="entry name" value="dUTPase_2"/>
    <property type="match status" value="1"/>
</dbReference>
<dbReference type="Gene3D" id="1.10.4010.10">
    <property type="entry name" value="Type II deoxyuridine triphosphatase"/>
    <property type="match status" value="1"/>
</dbReference>
<proteinExistence type="predicted"/>
<comment type="caution">
    <text evidence="1">The sequence shown here is derived from an EMBL/GenBank/DDBJ whole genome shotgun (WGS) entry which is preliminary data.</text>
</comment>
<sequence length="166" mass="19797">MIIDFTDIQSRQVEFIQYLKERPKVIDKKESCKFTDEEVWGLKSELAEVENEMKCHKYWDLSEIDDNKVLEEMSDVLSHLCNIANESNIKLILDIELKQTNELMKQFTSLDKQINDLIGYKKQYAELKIKRITLDYMILLYSLGFTLEELRQAYLNKMESNYSRFS</sequence>
<dbReference type="OrthoDB" id="1753901at2"/>
<dbReference type="EMBL" id="NOJZ02000024">
    <property type="protein sequence ID" value="RDY22855.1"/>
    <property type="molecule type" value="Genomic_DNA"/>
</dbReference>
<reference evidence="1 2" key="1">
    <citation type="journal article" date="2017" name="Genome Announc.">
        <title>Draft Genome Sequence of Romboutsia maritimum sp. nov. Strain CCRI-22766(T), Isolated from Coastal Estuarine Mud.</title>
        <authorList>
            <person name="Maheux A.F."/>
            <person name="Boudreau D.K."/>
            <person name="Berube E."/>
            <person name="Boissinot M."/>
            <person name="Raymond F."/>
            <person name="Brodeur S."/>
            <person name="Corbeil J."/>
            <person name="Brightwell G."/>
            <person name="Broda D."/>
            <person name="Omar R.F."/>
            <person name="Bergeron M.G."/>
        </authorList>
    </citation>
    <scope>NUCLEOTIDE SEQUENCE [LARGE SCALE GENOMIC DNA]</scope>
    <source>
        <strain evidence="1 2">CCRI-22766</strain>
    </source>
</reference>
<dbReference type="RefSeq" id="WP_095405364.1">
    <property type="nucleotide sequence ID" value="NZ_NOJZ02000024.1"/>
</dbReference>
<evidence type="ECO:0008006" key="3">
    <source>
        <dbReference type="Google" id="ProtNLM"/>
    </source>
</evidence>
<dbReference type="InterPro" id="IPR014871">
    <property type="entry name" value="dUTPase/dCTP_pyrophosphatase"/>
</dbReference>
<evidence type="ECO:0000313" key="2">
    <source>
        <dbReference type="Proteomes" id="UP000243494"/>
    </source>
</evidence>
<name>A0A371IQU2_9FIRM</name>
<dbReference type="Proteomes" id="UP000243494">
    <property type="component" value="Unassembled WGS sequence"/>
</dbReference>
<keyword evidence="2" id="KW-1185">Reference proteome</keyword>
<dbReference type="AlphaFoldDB" id="A0A371IQU2"/>
<protein>
    <recommendedName>
        <fullName evidence="3">dUTPase</fullName>
    </recommendedName>
</protein>
<accession>A0A371IQU2</accession>
<dbReference type="SUPFAM" id="SSF101386">
    <property type="entry name" value="all-alpha NTP pyrophosphatases"/>
    <property type="match status" value="1"/>
</dbReference>
<gene>
    <name evidence="1" type="ORF">CHF27_011075</name>
</gene>
<organism evidence="1 2">
    <name type="scientific">Romboutsia maritimum</name>
    <dbReference type="NCBI Taxonomy" id="2020948"/>
    <lineage>
        <taxon>Bacteria</taxon>
        <taxon>Bacillati</taxon>
        <taxon>Bacillota</taxon>
        <taxon>Clostridia</taxon>
        <taxon>Peptostreptococcales</taxon>
        <taxon>Peptostreptococcaceae</taxon>
        <taxon>Romboutsia</taxon>
    </lineage>
</organism>
<evidence type="ECO:0000313" key="1">
    <source>
        <dbReference type="EMBL" id="RDY22855.1"/>
    </source>
</evidence>